<reference evidence="2" key="2">
    <citation type="submission" date="2020-12" db="EMBL/GenBank/DDBJ databases">
        <authorList>
            <person name="Kanost M."/>
        </authorList>
    </citation>
    <scope>NUCLEOTIDE SEQUENCE</scope>
</reference>
<reference evidence="2" key="1">
    <citation type="journal article" date="2016" name="Insect Biochem. Mol. Biol.">
        <title>Multifaceted biological insights from a draft genome sequence of the tobacco hornworm moth, Manduca sexta.</title>
        <authorList>
            <person name="Kanost M.R."/>
            <person name="Arrese E.L."/>
            <person name="Cao X."/>
            <person name="Chen Y.R."/>
            <person name="Chellapilla S."/>
            <person name="Goldsmith M.R."/>
            <person name="Grosse-Wilde E."/>
            <person name="Heckel D.G."/>
            <person name="Herndon N."/>
            <person name="Jiang H."/>
            <person name="Papanicolaou A."/>
            <person name="Qu J."/>
            <person name="Soulages J.L."/>
            <person name="Vogel H."/>
            <person name="Walters J."/>
            <person name="Waterhouse R.M."/>
            <person name="Ahn S.J."/>
            <person name="Almeida F.C."/>
            <person name="An C."/>
            <person name="Aqrawi P."/>
            <person name="Bretschneider A."/>
            <person name="Bryant W.B."/>
            <person name="Bucks S."/>
            <person name="Chao H."/>
            <person name="Chevignon G."/>
            <person name="Christen J.M."/>
            <person name="Clarke D.F."/>
            <person name="Dittmer N.T."/>
            <person name="Ferguson L.C.F."/>
            <person name="Garavelou S."/>
            <person name="Gordon K.H.J."/>
            <person name="Gunaratna R.T."/>
            <person name="Han Y."/>
            <person name="Hauser F."/>
            <person name="He Y."/>
            <person name="Heidel-Fischer H."/>
            <person name="Hirsh A."/>
            <person name="Hu Y."/>
            <person name="Jiang H."/>
            <person name="Kalra D."/>
            <person name="Klinner C."/>
            <person name="Konig C."/>
            <person name="Kovar C."/>
            <person name="Kroll A.R."/>
            <person name="Kuwar S.S."/>
            <person name="Lee S.L."/>
            <person name="Lehman R."/>
            <person name="Li K."/>
            <person name="Li Z."/>
            <person name="Liang H."/>
            <person name="Lovelace S."/>
            <person name="Lu Z."/>
            <person name="Mansfield J.H."/>
            <person name="McCulloch K.J."/>
            <person name="Mathew T."/>
            <person name="Morton B."/>
            <person name="Muzny D.M."/>
            <person name="Neunemann D."/>
            <person name="Ongeri F."/>
            <person name="Pauchet Y."/>
            <person name="Pu L.L."/>
            <person name="Pyrousis I."/>
            <person name="Rao X.J."/>
            <person name="Redding A."/>
            <person name="Roesel C."/>
            <person name="Sanchez-Gracia A."/>
            <person name="Schaack S."/>
            <person name="Shukla A."/>
            <person name="Tetreau G."/>
            <person name="Wang Y."/>
            <person name="Xiong G.H."/>
            <person name="Traut W."/>
            <person name="Walsh T.K."/>
            <person name="Worley K.C."/>
            <person name="Wu D."/>
            <person name="Wu W."/>
            <person name="Wu Y.Q."/>
            <person name="Zhang X."/>
            <person name="Zou Z."/>
            <person name="Zucker H."/>
            <person name="Briscoe A.D."/>
            <person name="Burmester T."/>
            <person name="Clem R.J."/>
            <person name="Feyereisen R."/>
            <person name="Grimmelikhuijzen C.J.P."/>
            <person name="Hamodrakas S.J."/>
            <person name="Hansson B.S."/>
            <person name="Huguet E."/>
            <person name="Jermiin L.S."/>
            <person name="Lan Q."/>
            <person name="Lehman H.K."/>
            <person name="Lorenzen M."/>
            <person name="Merzendorfer H."/>
            <person name="Michalopoulos I."/>
            <person name="Morton D.B."/>
            <person name="Muthukrishnan S."/>
            <person name="Oakeshott J.G."/>
            <person name="Palmer W."/>
            <person name="Park Y."/>
            <person name="Passarelli A.L."/>
            <person name="Rozas J."/>
            <person name="Schwartz L.M."/>
            <person name="Smith W."/>
            <person name="Southgate A."/>
            <person name="Vilcinskas A."/>
            <person name="Vogt R."/>
            <person name="Wang P."/>
            <person name="Werren J."/>
            <person name="Yu X.Q."/>
            <person name="Zhou J.J."/>
            <person name="Brown S.J."/>
            <person name="Scherer S.E."/>
            <person name="Richards S."/>
            <person name="Blissard G.W."/>
        </authorList>
    </citation>
    <scope>NUCLEOTIDE SEQUENCE</scope>
</reference>
<feature type="signal peptide" evidence="1">
    <location>
        <begin position="1"/>
        <end position="16"/>
    </location>
</feature>
<dbReference type="AlphaFoldDB" id="A0A921YJZ3"/>
<dbReference type="OrthoDB" id="6783084at2759"/>
<evidence type="ECO:0000313" key="3">
    <source>
        <dbReference type="Proteomes" id="UP000791440"/>
    </source>
</evidence>
<comment type="caution">
    <text evidence="2">The sequence shown here is derived from an EMBL/GenBank/DDBJ whole genome shotgun (WGS) entry which is preliminary data.</text>
</comment>
<dbReference type="EMBL" id="JH668280">
    <property type="protein sequence ID" value="KAG6440533.1"/>
    <property type="molecule type" value="Genomic_DNA"/>
</dbReference>
<keyword evidence="1" id="KW-0732">Signal</keyword>
<feature type="chain" id="PRO_5038106943" evidence="1">
    <location>
        <begin position="17"/>
        <end position="155"/>
    </location>
</feature>
<protein>
    <submittedName>
        <fullName evidence="2">Uncharacterized protein</fullName>
    </submittedName>
</protein>
<evidence type="ECO:0000313" key="2">
    <source>
        <dbReference type="EMBL" id="KAG6440533.1"/>
    </source>
</evidence>
<organism evidence="2 3">
    <name type="scientific">Manduca sexta</name>
    <name type="common">Tobacco hawkmoth</name>
    <name type="synonym">Tobacco hornworm</name>
    <dbReference type="NCBI Taxonomy" id="7130"/>
    <lineage>
        <taxon>Eukaryota</taxon>
        <taxon>Metazoa</taxon>
        <taxon>Ecdysozoa</taxon>
        <taxon>Arthropoda</taxon>
        <taxon>Hexapoda</taxon>
        <taxon>Insecta</taxon>
        <taxon>Pterygota</taxon>
        <taxon>Neoptera</taxon>
        <taxon>Endopterygota</taxon>
        <taxon>Lepidoptera</taxon>
        <taxon>Glossata</taxon>
        <taxon>Ditrysia</taxon>
        <taxon>Bombycoidea</taxon>
        <taxon>Sphingidae</taxon>
        <taxon>Sphinginae</taxon>
        <taxon>Sphingini</taxon>
        <taxon>Manduca</taxon>
    </lineage>
</organism>
<name>A0A921YJZ3_MANSE</name>
<keyword evidence="3" id="KW-1185">Reference proteome</keyword>
<dbReference type="Proteomes" id="UP000791440">
    <property type="component" value="Unassembled WGS sequence"/>
</dbReference>
<proteinExistence type="predicted"/>
<evidence type="ECO:0000256" key="1">
    <source>
        <dbReference type="SAM" id="SignalP"/>
    </source>
</evidence>
<sequence length="155" mass="16007">MQTIIFVLLAATLAVALEGGQYYVPRAYYTIDAEGHESAPVPLRRLRRSLNPYPYSHSGSASANANANAEARGWGEANANANANAHAVSGGWGSGHGGWGIPSGEYGSANPNLLRNGMTARQSGPVLGRSVSATSSVGMDSSGFGYFDQSASVSN</sequence>
<gene>
    <name evidence="2" type="ORF">O3G_MSEX001305</name>
</gene>
<accession>A0A921YJZ3</accession>